<dbReference type="WBParaSite" id="SCUD_0001682801-mRNA-1">
    <property type="protein sequence ID" value="SCUD_0001682801-mRNA-1"/>
    <property type="gene ID" value="SCUD_0001682801"/>
</dbReference>
<evidence type="ECO:0000313" key="2">
    <source>
        <dbReference type="Proteomes" id="UP000279833"/>
    </source>
</evidence>
<dbReference type="EMBL" id="UZAK01039097">
    <property type="protein sequence ID" value="VDP62293.1"/>
    <property type="molecule type" value="Genomic_DNA"/>
</dbReference>
<gene>
    <name evidence="1" type="ORF">SCUD_LOCUS16825</name>
</gene>
<proteinExistence type="predicted"/>
<accession>A0A183KP45</accession>
<reference evidence="3" key="1">
    <citation type="submission" date="2016-06" db="UniProtKB">
        <authorList>
            <consortium name="WormBaseParasite"/>
        </authorList>
    </citation>
    <scope>IDENTIFICATION</scope>
</reference>
<protein>
    <submittedName>
        <fullName evidence="3">Mediator of RNA polymerase II transcription subunit 23</fullName>
    </submittedName>
</protein>
<evidence type="ECO:0000313" key="1">
    <source>
        <dbReference type="EMBL" id="VDP62293.1"/>
    </source>
</evidence>
<dbReference type="AlphaFoldDB" id="A0A183KP45"/>
<evidence type="ECO:0000313" key="3">
    <source>
        <dbReference type="WBParaSite" id="SCUD_0001682801-mRNA-1"/>
    </source>
</evidence>
<dbReference type="Proteomes" id="UP000279833">
    <property type="component" value="Unassembled WGS sequence"/>
</dbReference>
<reference evidence="1 2" key="2">
    <citation type="submission" date="2018-11" db="EMBL/GenBank/DDBJ databases">
        <authorList>
            <consortium name="Pathogen Informatics"/>
        </authorList>
    </citation>
    <scope>NUCLEOTIDE SEQUENCE [LARGE SCALE GENOMIC DNA]</scope>
    <source>
        <strain evidence="1">Dakar</strain>
        <strain evidence="2">Dakar, Senegal</strain>
    </source>
</reference>
<keyword evidence="2" id="KW-1185">Reference proteome</keyword>
<name>A0A183KP45_9TREM</name>
<sequence length="314" mass="36462">MLLPETIKSIIITPYLVRGNLLEHRHLCFRNHELTSHYPVNLNSDDNKNAFKQFDSIIKISSTSSTEEIVDRTVNWLVKHIPCHLFKTPIDSLTFDIPTWLIICQRLLQDGSTFSESINWMSLALKWLEQTSNEPNYLDCFKDWFKYAPNNSTSTALLIAGLIHPNCSRIVSYIGRKTRQMNPRIYEHSLVMVYQKYIISKSPENEYINELVQLSVAKTSWITPMFDFISEHYPDKKLTFYNNLLTVLRTRADSRDTLISVSKLPHDSISQLDPINRWFLDAISKLITFSKVVGFCLSKKLHNNCSSLFLKFCS</sequence>
<dbReference type="STRING" id="6186.A0A183KP45"/>
<organism evidence="3">
    <name type="scientific">Schistosoma curassoni</name>
    <dbReference type="NCBI Taxonomy" id="6186"/>
    <lineage>
        <taxon>Eukaryota</taxon>
        <taxon>Metazoa</taxon>
        <taxon>Spiralia</taxon>
        <taxon>Lophotrochozoa</taxon>
        <taxon>Platyhelminthes</taxon>
        <taxon>Trematoda</taxon>
        <taxon>Digenea</taxon>
        <taxon>Strigeidida</taxon>
        <taxon>Schistosomatoidea</taxon>
        <taxon>Schistosomatidae</taxon>
        <taxon>Schistosoma</taxon>
    </lineage>
</organism>